<evidence type="ECO:0000313" key="9">
    <source>
        <dbReference type="EMBL" id="OKS88259.1"/>
    </source>
</evidence>
<keyword evidence="10" id="KW-1185">Reference proteome</keyword>
<protein>
    <recommendedName>
        <fullName evidence="8">Glycoside hydrolase family 5 domain-containing protein</fullName>
    </recommendedName>
</protein>
<comment type="caution">
    <text evidence="9">The sequence shown here is derived from an EMBL/GenBank/DDBJ whole genome shotgun (WGS) entry which is preliminary data.</text>
</comment>
<keyword evidence="2 7" id="KW-0378">Hydrolase</keyword>
<evidence type="ECO:0000256" key="1">
    <source>
        <dbReference type="ARBA" id="ARBA00005641"/>
    </source>
</evidence>
<keyword evidence="6" id="KW-0624">Polysaccharide degradation</keyword>
<sequence>MSLGVKLNRKNQFFKKSAGLFSPVLHLYAVLLLSVLHLSAQCQTAKTKPIANSQRNVLFNKALGLDNGINISWLEQTWNAEALKHKPFGNEDFVLLKQLGFKSIRLPVAFEYYSSRHIPLKQVLARVDAVLSQCKHYGFKLIIDYHGGKINDNNYAAATTEAINNWLLICKHYKNENTGRLFYDIYNEPPHMDPQRWKDAAYNIITAIRKVDKERTLLVGASNFNSIYELSRTQRMADNNIIYTFHFYEPFFFTHQGAAWVGDQVSTTGVPFPYDGEKFPQLNPKAKGTWGEINYAQYQRDGNEQSVKDKLQIVKNWSNKYNVPILCAEYGVYNKYADVDSRCRYIKAVRKSLAELGIPGMLWDYNTNFSIFAGKPSLAHLSPCFKDALKYVIKTD</sequence>
<dbReference type="Gene3D" id="3.20.20.80">
    <property type="entry name" value="Glycosidases"/>
    <property type="match status" value="1"/>
</dbReference>
<keyword evidence="3" id="KW-0136">Cellulose degradation</keyword>
<dbReference type="InterPro" id="IPR001547">
    <property type="entry name" value="Glyco_hydro_5"/>
</dbReference>
<dbReference type="EMBL" id="MPPL01000001">
    <property type="protein sequence ID" value="OKS88259.1"/>
    <property type="molecule type" value="Genomic_DNA"/>
</dbReference>
<dbReference type="Proteomes" id="UP000186720">
    <property type="component" value="Unassembled WGS sequence"/>
</dbReference>
<evidence type="ECO:0000256" key="4">
    <source>
        <dbReference type="ARBA" id="ARBA00023277"/>
    </source>
</evidence>
<dbReference type="GO" id="GO:0009986">
    <property type="term" value="C:cell surface"/>
    <property type="evidence" value="ECO:0007669"/>
    <property type="project" value="TreeGrafter"/>
</dbReference>
<evidence type="ECO:0000259" key="8">
    <source>
        <dbReference type="Pfam" id="PF00150"/>
    </source>
</evidence>
<dbReference type="PANTHER" id="PTHR31297:SF41">
    <property type="entry name" value="ENDOGLUCANASE, PUTATIVE (AFU_ORTHOLOGUE AFUA_5G01830)-RELATED"/>
    <property type="match status" value="1"/>
</dbReference>
<dbReference type="GO" id="GO:0005576">
    <property type="term" value="C:extracellular region"/>
    <property type="evidence" value="ECO:0007669"/>
    <property type="project" value="TreeGrafter"/>
</dbReference>
<dbReference type="AlphaFoldDB" id="A0A1Q6A2M1"/>
<reference evidence="9 10" key="1">
    <citation type="submission" date="2016-11" db="EMBL/GenBank/DDBJ databases">
        <title>Whole Genome Sequencing of Mucilaginibacter polytrichastri RG4-7(T) isolated from the moss sample.</title>
        <authorList>
            <person name="Li Y."/>
        </authorList>
    </citation>
    <scope>NUCLEOTIDE SEQUENCE [LARGE SCALE GENOMIC DNA]</scope>
    <source>
        <strain evidence="9 10">RG4-7</strain>
    </source>
</reference>
<dbReference type="GO" id="GO:0030245">
    <property type="term" value="P:cellulose catabolic process"/>
    <property type="evidence" value="ECO:0007669"/>
    <property type="project" value="UniProtKB-KW"/>
</dbReference>
<dbReference type="PANTHER" id="PTHR31297">
    <property type="entry name" value="GLUCAN ENDO-1,6-BETA-GLUCOSIDASE B"/>
    <property type="match status" value="1"/>
</dbReference>
<evidence type="ECO:0000313" key="10">
    <source>
        <dbReference type="Proteomes" id="UP000186720"/>
    </source>
</evidence>
<evidence type="ECO:0000256" key="3">
    <source>
        <dbReference type="ARBA" id="ARBA00023001"/>
    </source>
</evidence>
<keyword evidence="5 7" id="KW-0326">Glycosidase</keyword>
<name>A0A1Q6A2M1_9SPHI</name>
<evidence type="ECO:0000256" key="6">
    <source>
        <dbReference type="ARBA" id="ARBA00023326"/>
    </source>
</evidence>
<dbReference type="RefSeq" id="WP_074490855.1">
    <property type="nucleotide sequence ID" value="NZ_FPAM01000032.1"/>
</dbReference>
<dbReference type="GO" id="GO:0008422">
    <property type="term" value="F:beta-glucosidase activity"/>
    <property type="evidence" value="ECO:0007669"/>
    <property type="project" value="TreeGrafter"/>
</dbReference>
<evidence type="ECO:0000256" key="5">
    <source>
        <dbReference type="ARBA" id="ARBA00023295"/>
    </source>
</evidence>
<organism evidence="9 10">
    <name type="scientific">Mucilaginibacter polytrichastri</name>
    <dbReference type="NCBI Taxonomy" id="1302689"/>
    <lineage>
        <taxon>Bacteria</taxon>
        <taxon>Pseudomonadati</taxon>
        <taxon>Bacteroidota</taxon>
        <taxon>Sphingobacteriia</taxon>
        <taxon>Sphingobacteriales</taxon>
        <taxon>Sphingobacteriaceae</taxon>
        <taxon>Mucilaginibacter</taxon>
    </lineage>
</organism>
<dbReference type="OrthoDB" id="9800955at2"/>
<evidence type="ECO:0000256" key="2">
    <source>
        <dbReference type="ARBA" id="ARBA00022801"/>
    </source>
</evidence>
<evidence type="ECO:0000256" key="7">
    <source>
        <dbReference type="RuleBase" id="RU361153"/>
    </source>
</evidence>
<dbReference type="InterPro" id="IPR017853">
    <property type="entry name" value="GH"/>
</dbReference>
<accession>A0A1Q6A2M1</accession>
<dbReference type="Pfam" id="PF00150">
    <property type="entry name" value="Cellulase"/>
    <property type="match status" value="1"/>
</dbReference>
<gene>
    <name evidence="9" type="ORF">RG47T_3724</name>
</gene>
<proteinExistence type="inferred from homology"/>
<dbReference type="InterPro" id="IPR050386">
    <property type="entry name" value="Glycosyl_hydrolase_5"/>
</dbReference>
<dbReference type="STRING" id="1302689.RG47T_3724"/>
<keyword evidence="4" id="KW-0119">Carbohydrate metabolism</keyword>
<dbReference type="SUPFAM" id="SSF51445">
    <property type="entry name" value="(Trans)glycosidases"/>
    <property type="match status" value="1"/>
</dbReference>
<feature type="domain" description="Glycoside hydrolase family 5" evidence="8">
    <location>
        <begin position="90"/>
        <end position="368"/>
    </location>
</feature>
<comment type="similarity">
    <text evidence="1 7">Belongs to the glycosyl hydrolase 5 (cellulase A) family.</text>
</comment>